<dbReference type="PANTHER" id="PTHR34975">
    <property type="entry name" value="SPORE GERMINATION PROTEIN A2"/>
    <property type="match status" value="1"/>
</dbReference>
<dbReference type="InterPro" id="IPR057336">
    <property type="entry name" value="GerAC_N"/>
</dbReference>
<name>A0A6N2S3I9_BLAHA</name>
<keyword evidence="6 8" id="KW-1133">Transmembrane helix</keyword>
<feature type="transmembrane region" description="Helical" evidence="8">
    <location>
        <begin position="350"/>
        <end position="371"/>
    </location>
</feature>
<feature type="transmembrane region" description="Helical" evidence="8">
    <location>
        <begin position="329"/>
        <end position="345"/>
    </location>
</feature>
<dbReference type="GO" id="GO:0009847">
    <property type="term" value="P:spore germination"/>
    <property type="evidence" value="ECO:0007669"/>
    <property type="project" value="InterPro"/>
</dbReference>
<evidence type="ECO:0000256" key="3">
    <source>
        <dbReference type="ARBA" id="ARBA00022448"/>
    </source>
</evidence>
<evidence type="ECO:0000313" key="10">
    <source>
        <dbReference type="EMBL" id="VYS87696.1"/>
    </source>
</evidence>
<feature type="transmembrane region" description="Helical" evidence="8">
    <location>
        <begin position="181"/>
        <end position="201"/>
    </location>
</feature>
<feature type="domain" description="Spore germination protein N-terminal" evidence="9">
    <location>
        <begin position="370"/>
        <end position="529"/>
    </location>
</feature>
<dbReference type="Pfam" id="PF25198">
    <property type="entry name" value="Spore_GerAC_N"/>
    <property type="match status" value="1"/>
</dbReference>
<feature type="transmembrane region" description="Helical" evidence="8">
    <location>
        <begin position="111"/>
        <end position="129"/>
    </location>
</feature>
<keyword evidence="3" id="KW-0813">Transport</keyword>
<proteinExistence type="inferred from homology"/>
<evidence type="ECO:0000256" key="5">
    <source>
        <dbReference type="ARBA" id="ARBA00022692"/>
    </source>
</evidence>
<dbReference type="GO" id="GO:0016020">
    <property type="term" value="C:membrane"/>
    <property type="evidence" value="ECO:0007669"/>
    <property type="project" value="UniProtKB-SubCell"/>
</dbReference>
<feature type="transmembrane region" description="Helical" evidence="8">
    <location>
        <begin position="141"/>
        <end position="161"/>
    </location>
</feature>
<evidence type="ECO:0000256" key="2">
    <source>
        <dbReference type="ARBA" id="ARBA00007998"/>
    </source>
</evidence>
<dbReference type="EMBL" id="CACRSY010000007">
    <property type="protein sequence ID" value="VYS87696.1"/>
    <property type="molecule type" value="Genomic_DNA"/>
</dbReference>
<accession>A0A6N2S3I9</accession>
<dbReference type="InterPro" id="IPR004761">
    <property type="entry name" value="Spore_GerAB"/>
</dbReference>
<feature type="transmembrane region" description="Helical" evidence="8">
    <location>
        <begin position="39"/>
        <end position="59"/>
    </location>
</feature>
<dbReference type="PANTHER" id="PTHR34975:SF2">
    <property type="entry name" value="SPORE GERMINATION PROTEIN A2"/>
    <property type="match status" value="1"/>
</dbReference>
<organism evidence="10">
    <name type="scientific">Blautia hansenii</name>
    <name type="common">Ruminococcus hansenii</name>
    <dbReference type="NCBI Taxonomy" id="1322"/>
    <lineage>
        <taxon>Bacteria</taxon>
        <taxon>Bacillati</taxon>
        <taxon>Bacillota</taxon>
        <taxon>Clostridia</taxon>
        <taxon>Lachnospirales</taxon>
        <taxon>Lachnospiraceae</taxon>
        <taxon>Blautia</taxon>
    </lineage>
</organism>
<evidence type="ECO:0000259" key="9">
    <source>
        <dbReference type="Pfam" id="PF25198"/>
    </source>
</evidence>
<feature type="transmembrane region" description="Helical" evidence="8">
    <location>
        <begin position="264"/>
        <end position="285"/>
    </location>
</feature>
<keyword evidence="5 8" id="KW-0812">Transmembrane</keyword>
<evidence type="ECO:0000256" key="6">
    <source>
        <dbReference type="ARBA" id="ARBA00022989"/>
    </source>
</evidence>
<keyword evidence="4" id="KW-0309">Germination</keyword>
<dbReference type="Pfam" id="PF03845">
    <property type="entry name" value="Spore_permease"/>
    <property type="match status" value="1"/>
</dbReference>
<evidence type="ECO:0000256" key="7">
    <source>
        <dbReference type="ARBA" id="ARBA00023136"/>
    </source>
</evidence>
<comment type="subcellular location">
    <subcellularLocation>
        <location evidence="1">Membrane</location>
        <topology evidence="1">Multi-pass membrane protein</topology>
    </subcellularLocation>
</comment>
<protein>
    <submittedName>
        <fullName evidence="10">Spore germination protein YndE</fullName>
    </submittedName>
</protein>
<dbReference type="AlphaFoldDB" id="A0A6N2S3I9"/>
<gene>
    <name evidence="10" type="primary">yndE</name>
    <name evidence="10" type="ORF">BHLFYP23_01912</name>
</gene>
<feature type="transmembrane region" description="Helical" evidence="8">
    <location>
        <begin position="12"/>
        <end position="33"/>
    </location>
</feature>
<sequence length="551" mass="61823">MFADNARISHRQLFRQIVLGVIGIYTLVIPIFPEVFGRQGILCLLTVMAVYILFFIYFIRIKTVMQNPRRYMGKIFGSIFVFLYMSWLWFMGVYLLLTTARITDRFLIEGSVYWIVIILAGAATYLGSHQGLERRGRMAEVCFPVLAFIMGGMLCLGILRMKNYYLGELGSLTLQGWLKGSYQIFCAFLPFAFLPVALGNVKKPGETGKVMRGALFLVTGILILCLLLLQGSFGIGGYEHRQYPMVEFMAGIRIPGDFLERVDIFWVAAVMFSMLFALGGVFFYNHELLVRTDKEKAAPFLAVGVVAAALICEKVQVSTELFWKLSGRFYGPLFLLLLLYAGFAGRKKSVFVKGVVIILCMLPLSGCGVSLENREFPLSMSADYKDGNFELIYGIPGLGEITGQGKNQEEQPQAISYQGETPKEAEEAFNRNQKNYLDMGHIKTIILGKGLLENEKALFAVLGYLEEKPSVAGNIYVFFSEDTSGLMSFDGQGGESVGDYLTGILENNLEGKPKDAVTLQDLYNAWHRNEKIPKLLEVEIVNKRPQIRQYS</sequence>
<feature type="transmembrane region" description="Helical" evidence="8">
    <location>
        <begin position="297"/>
        <end position="317"/>
    </location>
</feature>
<reference evidence="10" key="1">
    <citation type="submission" date="2019-11" db="EMBL/GenBank/DDBJ databases">
        <authorList>
            <person name="Feng L."/>
        </authorList>
    </citation>
    <scope>NUCLEOTIDE SEQUENCE</scope>
    <source>
        <strain evidence="10">BhanseniiLFYP23</strain>
    </source>
</reference>
<evidence type="ECO:0000256" key="4">
    <source>
        <dbReference type="ARBA" id="ARBA00022544"/>
    </source>
</evidence>
<feature type="transmembrane region" description="Helical" evidence="8">
    <location>
        <begin position="213"/>
        <end position="235"/>
    </location>
</feature>
<comment type="similarity">
    <text evidence="2">Belongs to the amino acid-polyamine-organocation (APC) superfamily. Spore germination protein (SGP) (TC 2.A.3.9) family.</text>
</comment>
<evidence type="ECO:0000256" key="1">
    <source>
        <dbReference type="ARBA" id="ARBA00004141"/>
    </source>
</evidence>
<dbReference type="RefSeq" id="WP_009247481.1">
    <property type="nucleotide sequence ID" value="NZ_CACRSY010000007.1"/>
</dbReference>
<keyword evidence="7 8" id="KW-0472">Membrane</keyword>
<evidence type="ECO:0000256" key="8">
    <source>
        <dbReference type="SAM" id="Phobius"/>
    </source>
</evidence>
<feature type="transmembrane region" description="Helical" evidence="8">
    <location>
        <begin position="71"/>
        <end position="91"/>
    </location>
</feature>